<keyword evidence="7" id="KW-1185">Reference proteome</keyword>
<keyword evidence="4" id="KW-0472">Membrane</keyword>
<name>A0AAV3U0I3_9ALTE</name>
<evidence type="ECO:0000256" key="1">
    <source>
        <dbReference type="ARBA" id="ARBA00006739"/>
    </source>
</evidence>
<keyword evidence="4" id="KW-0812">Transmembrane</keyword>
<dbReference type="CDD" id="cd00761">
    <property type="entry name" value="Glyco_tranf_GTA_type"/>
    <property type="match status" value="1"/>
</dbReference>
<organism evidence="6 7">
    <name type="scientific">Halioxenophilus aromaticivorans</name>
    <dbReference type="NCBI Taxonomy" id="1306992"/>
    <lineage>
        <taxon>Bacteria</taxon>
        <taxon>Pseudomonadati</taxon>
        <taxon>Pseudomonadota</taxon>
        <taxon>Gammaproteobacteria</taxon>
        <taxon>Alteromonadales</taxon>
        <taxon>Alteromonadaceae</taxon>
        <taxon>Halioxenophilus</taxon>
    </lineage>
</organism>
<keyword evidence="3" id="KW-0808">Transferase</keyword>
<evidence type="ECO:0000259" key="5">
    <source>
        <dbReference type="Pfam" id="PF00535"/>
    </source>
</evidence>
<dbReference type="PANTHER" id="PTHR43179:SF12">
    <property type="entry name" value="GALACTOFURANOSYLTRANSFERASE GLFT2"/>
    <property type="match status" value="1"/>
</dbReference>
<reference evidence="7" key="1">
    <citation type="journal article" date="2019" name="Int. J. Syst. Evol. Microbiol.">
        <title>The Global Catalogue of Microorganisms (GCM) 10K type strain sequencing project: providing services to taxonomists for standard genome sequencing and annotation.</title>
        <authorList>
            <consortium name="The Broad Institute Genomics Platform"/>
            <consortium name="The Broad Institute Genome Sequencing Center for Infectious Disease"/>
            <person name="Wu L."/>
            <person name="Ma J."/>
        </authorList>
    </citation>
    <scope>NUCLEOTIDE SEQUENCE [LARGE SCALE GENOMIC DNA]</scope>
    <source>
        <strain evidence="7">JCM 19134</strain>
    </source>
</reference>
<protein>
    <recommendedName>
        <fullName evidence="5">Glycosyltransferase 2-like domain-containing protein</fullName>
    </recommendedName>
</protein>
<dbReference type="InterPro" id="IPR001173">
    <property type="entry name" value="Glyco_trans_2-like"/>
</dbReference>
<dbReference type="SUPFAM" id="SSF53448">
    <property type="entry name" value="Nucleotide-diphospho-sugar transferases"/>
    <property type="match status" value="1"/>
</dbReference>
<sequence>MSNTIGAVIIGRNEGERLKKCIQSMLSATDTMVYVDSGSSDDSVAYARANSVLVVELDTSIPFSAGRARNEGFQTLLRATPNLDYVQFVDGDCQLYPDWIATAAEFLDANPHCALVCGQRKEIYPQASVYNTLCDIEWNTPVGEALASGGDFLARANALSEVGGFDPTVIAGEEPEMCFRLREKGWKIWRIDCLMTHHDAQMTHIKQWWNRVKRCGHAFAQGAAMHGDSPERYYRREVKSVMVWGGLVPAVMLLCLLLWLAGGPPWLLLSWLAPGLLWLKTFRWAKNDRQLSMKYAAVYAFYIVLGKVPELVGILTYKRRARKKQNLTIIEYK</sequence>
<evidence type="ECO:0000256" key="4">
    <source>
        <dbReference type="SAM" id="Phobius"/>
    </source>
</evidence>
<dbReference type="GO" id="GO:0016757">
    <property type="term" value="F:glycosyltransferase activity"/>
    <property type="evidence" value="ECO:0007669"/>
    <property type="project" value="UniProtKB-KW"/>
</dbReference>
<keyword evidence="4" id="KW-1133">Transmembrane helix</keyword>
<feature type="domain" description="Glycosyltransferase 2-like" evidence="5">
    <location>
        <begin position="8"/>
        <end position="123"/>
    </location>
</feature>
<evidence type="ECO:0000256" key="3">
    <source>
        <dbReference type="ARBA" id="ARBA00022679"/>
    </source>
</evidence>
<dbReference type="Gene3D" id="3.90.550.10">
    <property type="entry name" value="Spore Coat Polysaccharide Biosynthesis Protein SpsA, Chain A"/>
    <property type="match status" value="1"/>
</dbReference>
<comment type="similarity">
    <text evidence="1">Belongs to the glycosyltransferase 2 family.</text>
</comment>
<comment type="caution">
    <text evidence="6">The sequence shown here is derived from an EMBL/GenBank/DDBJ whole genome shotgun (WGS) entry which is preliminary data.</text>
</comment>
<keyword evidence="2" id="KW-0328">Glycosyltransferase</keyword>
<evidence type="ECO:0000313" key="6">
    <source>
        <dbReference type="EMBL" id="GAA4938559.1"/>
    </source>
</evidence>
<gene>
    <name evidence="6" type="ORF">GCM10025791_15770</name>
</gene>
<evidence type="ECO:0000313" key="7">
    <source>
        <dbReference type="Proteomes" id="UP001409585"/>
    </source>
</evidence>
<accession>A0AAV3U0I3</accession>
<proteinExistence type="inferred from homology"/>
<dbReference type="EMBL" id="BAABLX010000009">
    <property type="protein sequence ID" value="GAA4938559.1"/>
    <property type="molecule type" value="Genomic_DNA"/>
</dbReference>
<dbReference type="Proteomes" id="UP001409585">
    <property type="component" value="Unassembled WGS sequence"/>
</dbReference>
<dbReference type="InterPro" id="IPR029044">
    <property type="entry name" value="Nucleotide-diphossugar_trans"/>
</dbReference>
<evidence type="ECO:0000256" key="2">
    <source>
        <dbReference type="ARBA" id="ARBA00022676"/>
    </source>
</evidence>
<dbReference type="PANTHER" id="PTHR43179">
    <property type="entry name" value="RHAMNOSYLTRANSFERASE WBBL"/>
    <property type="match status" value="1"/>
</dbReference>
<feature type="transmembrane region" description="Helical" evidence="4">
    <location>
        <begin position="296"/>
        <end position="317"/>
    </location>
</feature>
<dbReference type="RefSeq" id="WP_345419733.1">
    <property type="nucleotide sequence ID" value="NZ_AP031496.1"/>
</dbReference>
<feature type="transmembrane region" description="Helical" evidence="4">
    <location>
        <begin position="241"/>
        <end position="262"/>
    </location>
</feature>
<dbReference type="AlphaFoldDB" id="A0AAV3U0I3"/>
<dbReference type="Pfam" id="PF00535">
    <property type="entry name" value="Glycos_transf_2"/>
    <property type="match status" value="1"/>
</dbReference>